<feature type="compositionally biased region" description="Low complexity" evidence="1">
    <location>
        <begin position="11"/>
        <end position="33"/>
    </location>
</feature>
<organism evidence="2 3">
    <name type="scientific">Chlamydomonas reinhardtii</name>
    <name type="common">Chlamydomonas smithii</name>
    <dbReference type="NCBI Taxonomy" id="3055"/>
    <lineage>
        <taxon>Eukaryota</taxon>
        <taxon>Viridiplantae</taxon>
        <taxon>Chlorophyta</taxon>
        <taxon>core chlorophytes</taxon>
        <taxon>Chlorophyceae</taxon>
        <taxon>CS clade</taxon>
        <taxon>Chlamydomonadales</taxon>
        <taxon>Chlamydomonadaceae</taxon>
        <taxon>Chlamydomonas</taxon>
    </lineage>
</organism>
<dbReference type="Proteomes" id="UP000006906">
    <property type="component" value="Chromosome 1"/>
</dbReference>
<dbReference type="Gramene" id="PNW88994">
    <property type="protein sequence ID" value="PNW88994"/>
    <property type="gene ID" value="CHLRE_01g053800v5"/>
</dbReference>
<dbReference type="GeneID" id="5715802"/>
<dbReference type="InParanoid" id="A0A2K3E889"/>
<dbReference type="RefSeq" id="XP_001689804.2">
    <property type="nucleotide sequence ID" value="XM_001689752.2"/>
</dbReference>
<proteinExistence type="predicted"/>
<dbReference type="OrthoDB" id="552122at2759"/>
<dbReference type="EMBL" id="CM008962">
    <property type="protein sequence ID" value="PNW88994.1"/>
    <property type="molecule type" value="Genomic_DNA"/>
</dbReference>
<name>A0A2K3E889_CHLRE</name>
<reference evidence="2 3" key="1">
    <citation type="journal article" date="2007" name="Science">
        <title>The Chlamydomonas genome reveals the evolution of key animal and plant functions.</title>
        <authorList>
            <person name="Merchant S.S."/>
            <person name="Prochnik S.E."/>
            <person name="Vallon O."/>
            <person name="Harris E.H."/>
            <person name="Karpowicz S.J."/>
            <person name="Witman G.B."/>
            <person name="Terry A."/>
            <person name="Salamov A."/>
            <person name="Fritz-Laylin L.K."/>
            <person name="Marechal-Drouard L."/>
            <person name="Marshall W.F."/>
            <person name="Qu L.H."/>
            <person name="Nelson D.R."/>
            <person name="Sanderfoot A.A."/>
            <person name="Spalding M.H."/>
            <person name="Kapitonov V.V."/>
            <person name="Ren Q."/>
            <person name="Ferris P."/>
            <person name="Lindquist E."/>
            <person name="Shapiro H."/>
            <person name="Lucas S.M."/>
            <person name="Grimwood J."/>
            <person name="Schmutz J."/>
            <person name="Cardol P."/>
            <person name="Cerutti H."/>
            <person name="Chanfreau G."/>
            <person name="Chen C.L."/>
            <person name="Cognat V."/>
            <person name="Croft M.T."/>
            <person name="Dent R."/>
            <person name="Dutcher S."/>
            <person name="Fernandez E."/>
            <person name="Fukuzawa H."/>
            <person name="Gonzalez-Ballester D."/>
            <person name="Gonzalez-Halphen D."/>
            <person name="Hallmann A."/>
            <person name="Hanikenne M."/>
            <person name="Hippler M."/>
            <person name="Inwood W."/>
            <person name="Jabbari K."/>
            <person name="Kalanon M."/>
            <person name="Kuras R."/>
            <person name="Lefebvre P.A."/>
            <person name="Lemaire S.D."/>
            <person name="Lobanov A.V."/>
            <person name="Lohr M."/>
            <person name="Manuell A."/>
            <person name="Meier I."/>
            <person name="Mets L."/>
            <person name="Mittag M."/>
            <person name="Mittelmeier T."/>
            <person name="Moroney J.V."/>
            <person name="Moseley J."/>
            <person name="Napoli C."/>
            <person name="Nedelcu A.M."/>
            <person name="Niyogi K."/>
            <person name="Novoselov S.V."/>
            <person name="Paulsen I.T."/>
            <person name="Pazour G."/>
            <person name="Purton S."/>
            <person name="Ral J.P."/>
            <person name="Riano-Pachon D.M."/>
            <person name="Riekhof W."/>
            <person name="Rymarquis L."/>
            <person name="Schroda M."/>
            <person name="Stern D."/>
            <person name="Umen J."/>
            <person name="Willows R."/>
            <person name="Wilson N."/>
            <person name="Zimmer S.L."/>
            <person name="Allmer J."/>
            <person name="Balk J."/>
            <person name="Bisova K."/>
            <person name="Chen C.J."/>
            <person name="Elias M."/>
            <person name="Gendler K."/>
            <person name="Hauser C."/>
            <person name="Lamb M.R."/>
            <person name="Ledford H."/>
            <person name="Long J.C."/>
            <person name="Minagawa J."/>
            <person name="Page M.D."/>
            <person name="Pan J."/>
            <person name="Pootakham W."/>
            <person name="Roje S."/>
            <person name="Rose A."/>
            <person name="Stahlberg E."/>
            <person name="Terauchi A.M."/>
            <person name="Yang P."/>
            <person name="Ball S."/>
            <person name="Bowler C."/>
            <person name="Dieckmann C.L."/>
            <person name="Gladyshev V.N."/>
            <person name="Green P."/>
            <person name="Jorgensen R."/>
            <person name="Mayfield S."/>
            <person name="Mueller-Roeber B."/>
            <person name="Rajamani S."/>
            <person name="Sayre R.T."/>
            <person name="Brokstein P."/>
            <person name="Dubchak I."/>
            <person name="Goodstein D."/>
            <person name="Hornick L."/>
            <person name="Huang Y.W."/>
            <person name="Jhaveri J."/>
            <person name="Luo Y."/>
            <person name="Martinez D."/>
            <person name="Ngau W.C."/>
            <person name="Otillar B."/>
            <person name="Poliakov A."/>
            <person name="Porter A."/>
            <person name="Szajkowski L."/>
            <person name="Werner G."/>
            <person name="Zhou K."/>
            <person name="Grigoriev I.V."/>
            <person name="Rokhsar D.S."/>
            <person name="Grossman A.R."/>
        </authorList>
    </citation>
    <scope>NUCLEOTIDE SEQUENCE [LARGE SCALE GENOMIC DNA]</scope>
    <source>
        <strain evidence="3">CC-503</strain>
    </source>
</reference>
<sequence>MMSFGRPPRPAHAASTTPAAANAIAQPQQEPAASLKDALADAEKRVQELRKIWQASQAAASVLQKKTMEAGTQTSPWPAARRTRAPSPLVLPDGRAGSLEAMVHAACVELLTPGAQRHPHGSLPSSTVGKTRSFGQRTAGGCAAECVADSLQQAMMETPAGARPAWLRSHRLETPLSSTSIAAPFSAYRHSSRMAAESTAASEACTPPPRTANTACGTAAAAAQALVPAGSLASDSAGSGDLQLLRHLDQEQQQQLLVSHIDDVALGVPMEPMFEAFTPHTSAMRLRAAMQWMRLQLGAVAVAGGGGVGADGAGNGASQRRAGRQRRYSDSSVSPALKILLGASAAAPPAAGNGAAAAAEYEASDGASEGCTALEQQLEDLEADGLKGIAGLGAAAAHTGTYSRASTGGGGAAVDLLMSGEADVEADVFCLNPLFDGQQRRTEGGAPGRCIAPWQAGSPDKEPSSDSDDFGPYCGPAMGVLPFAAAAAMAGQSAALTTVSTGLGVHPMGLVTAAPAACVGAGGLGGGGGVLRDISHGLNLASRLAPAAKGSAKATDNGLPTVWR</sequence>
<evidence type="ECO:0000313" key="2">
    <source>
        <dbReference type="EMBL" id="PNW88994.1"/>
    </source>
</evidence>
<feature type="region of interest" description="Disordered" evidence="1">
    <location>
        <begin position="1"/>
        <end position="39"/>
    </location>
</feature>
<gene>
    <name evidence="2" type="ORF">CHLRE_01g053800v5</name>
</gene>
<dbReference type="PaxDb" id="3055-EDP09542"/>
<dbReference type="AlphaFoldDB" id="A0A2K3E889"/>
<keyword evidence="3" id="KW-1185">Reference proteome</keyword>
<dbReference type="ExpressionAtlas" id="A0A2K3E889">
    <property type="expression patterns" value="baseline and differential"/>
</dbReference>
<protein>
    <submittedName>
        <fullName evidence="2">Uncharacterized protein</fullName>
    </submittedName>
</protein>
<dbReference type="KEGG" id="cre:CHLRE_01g053800v5"/>
<feature type="region of interest" description="Disordered" evidence="1">
    <location>
        <begin position="310"/>
        <end position="330"/>
    </location>
</feature>
<evidence type="ECO:0000313" key="3">
    <source>
        <dbReference type="Proteomes" id="UP000006906"/>
    </source>
</evidence>
<feature type="region of interest" description="Disordered" evidence="1">
    <location>
        <begin position="440"/>
        <end position="471"/>
    </location>
</feature>
<evidence type="ECO:0000256" key="1">
    <source>
        <dbReference type="SAM" id="MobiDB-lite"/>
    </source>
</evidence>
<accession>A0A2K3E889</accession>